<feature type="region of interest" description="Disordered" evidence="1">
    <location>
        <begin position="69"/>
        <end position="126"/>
    </location>
</feature>
<reference evidence="3 4" key="1">
    <citation type="submission" date="2021-08" db="EMBL/GenBank/DDBJ databases">
        <title>WGS of actinomycetes from Thailand.</title>
        <authorList>
            <person name="Thawai C."/>
        </authorList>
    </citation>
    <scope>NUCLEOTIDE SEQUENCE [LARGE SCALE GENOMIC DNA]</scope>
    <source>
        <strain evidence="3 4">PLK6-54</strain>
    </source>
</reference>
<protein>
    <submittedName>
        <fullName evidence="3">DUF4253 domain-containing protein</fullName>
    </submittedName>
</protein>
<dbReference type="EMBL" id="JAINZZ010000002">
    <property type="protein sequence ID" value="MBY8876443.1"/>
    <property type="molecule type" value="Genomic_DNA"/>
</dbReference>
<organism evidence="3 4">
    <name type="scientific">Actinacidiphila acidipaludis</name>
    <dbReference type="NCBI Taxonomy" id="2873382"/>
    <lineage>
        <taxon>Bacteria</taxon>
        <taxon>Bacillati</taxon>
        <taxon>Actinomycetota</taxon>
        <taxon>Actinomycetes</taxon>
        <taxon>Kitasatosporales</taxon>
        <taxon>Streptomycetaceae</taxon>
        <taxon>Actinacidiphila</taxon>
    </lineage>
</organism>
<accession>A0ABS7PZY5</accession>
<proteinExistence type="predicted"/>
<evidence type="ECO:0000256" key="1">
    <source>
        <dbReference type="SAM" id="MobiDB-lite"/>
    </source>
</evidence>
<dbReference type="Pfam" id="PF14062">
    <property type="entry name" value="DUF4253"/>
    <property type="match status" value="1"/>
</dbReference>
<evidence type="ECO:0000313" key="3">
    <source>
        <dbReference type="EMBL" id="MBY8876443.1"/>
    </source>
</evidence>
<gene>
    <name evidence="3" type="ORF">K7862_02160</name>
</gene>
<name>A0ABS7PZY5_9ACTN</name>
<sequence length="285" mass="30142">MGCRRRGRCACRRSTTTPGTSAGAPLGAVAVISLVGRAGAVGSHRCGGRRAFAFARCVLPGERCRRWAVASGSPTGESGGGVRGRTHRGTDPEGELGAVRPGDARGCRPGVPGPGQGRRTLRRTGRVRGSRRALRYPVARSRRRVVRAPADAGHVAARVLATLLEDDGAVEDLGLLDRPHLSKDLAGLAEESGLDGGRWPYDLADVVTVLRSWEERFGTRLVGRGDDRMVVSVAAPVTTSSEAEAIAAEHFAFASDTITQGDDESLRAYAAHQILGAQVWSFWGD</sequence>
<dbReference type="Proteomes" id="UP000778578">
    <property type="component" value="Unassembled WGS sequence"/>
</dbReference>
<feature type="domain" description="DUF4253" evidence="2">
    <location>
        <begin position="199"/>
        <end position="283"/>
    </location>
</feature>
<dbReference type="InterPro" id="IPR025349">
    <property type="entry name" value="DUF4253"/>
</dbReference>
<comment type="caution">
    <text evidence="3">The sequence shown here is derived from an EMBL/GenBank/DDBJ whole genome shotgun (WGS) entry which is preliminary data.</text>
</comment>
<evidence type="ECO:0000259" key="2">
    <source>
        <dbReference type="Pfam" id="PF14062"/>
    </source>
</evidence>
<evidence type="ECO:0000313" key="4">
    <source>
        <dbReference type="Proteomes" id="UP000778578"/>
    </source>
</evidence>
<keyword evidence="4" id="KW-1185">Reference proteome</keyword>